<protein>
    <recommendedName>
        <fullName evidence="4">Secreted protein</fullName>
    </recommendedName>
</protein>
<evidence type="ECO:0000256" key="1">
    <source>
        <dbReference type="SAM" id="SignalP"/>
    </source>
</evidence>
<keyword evidence="3" id="KW-1185">Reference proteome</keyword>
<dbReference type="RefSeq" id="WP_203912246.1">
    <property type="nucleotide sequence ID" value="NZ_BONY01000050.1"/>
</dbReference>
<gene>
    <name evidence="2" type="ORF">Rhe02_65630</name>
</gene>
<reference evidence="2" key="1">
    <citation type="submission" date="2021-01" db="EMBL/GenBank/DDBJ databases">
        <title>Whole genome shotgun sequence of Rhizocola hellebori NBRC 109834.</title>
        <authorList>
            <person name="Komaki H."/>
            <person name="Tamura T."/>
        </authorList>
    </citation>
    <scope>NUCLEOTIDE SEQUENCE</scope>
    <source>
        <strain evidence="2">NBRC 109834</strain>
    </source>
</reference>
<accession>A0A8J3QFU4</accession>
<comment type="caution">
    <text evidence="2">The sequence shown here is derived from an EMBL/GenBank/DDBJ whole genome shotgun (WGS) entry which is preliminary data.</text>
</comment>
<organism evidence="2 3">
    <name type="scientific">Rhizocola hellebori</name>
    <dbReference type="NCBI Taxonomy" id="1392758"/>
    <lineage>
        <taxon>Bacteria</taxon>
        <taxon>Bacillati</taxon>
        <taxon>Actinomycetota</taxon>
        <taxon>Actinomycetes</taxon>
        <taxon>Micromonosporales</taxon>
        <taxon>Micromonosporaceae</taxon>
        <taxon>Rhizocola</taxon>
    </lineage>
</organism>
<feature type="chain" id="PRO_5035165199" description="Secreted protein" evidence="1">
    <location>
        <begin position="30"/>
        <end position="141"/>
    </location>
</feature>
<evidence type="ECO:0000313" key="3">
    <source>
        <dbReference type="Proteomes" id="UP000612899"/>
    </source>
</evidence>
<dbReference type="EMBL" id="BONY01000050">
    <property type="protein sequence ID" value="GIH08496.1"/>
    <property type="molecule type" value="Genomic_DNA"/>
</dbReference>
<sequence length="141" mass="15008">MVRRITRGLLVLALMLSGLTAVNASPAMAASGTLCNTSNPNVHVCIHGKAGISRCTGWIYLATPASQSVHHWGLVMVIKGHAQQVADGVFTTVKNYPYPAASRPCDSLPNEDYTAKSIVYVYTSSGVLHYNISSPTASFVN</sequence>
<proteinExistence type="predicted"/>
<evidence type="ECO:0000313" key="2">
    <source>
        <dbReference type="EMBL" id="GIH08496.1"/>
    </source>
</evidence>
<name>A0A8J3QFU4_9ACTN</name>
<evidence type="ECO:0008006" key="4">
    <source>
        <dbReference type="Google" id="ProtNLM"/>
    </source>
</evidence>
<dbReference type="Proteomes" id="UP000612899">
    <property type="component" value="Unassembled WGS sequence"/>
</dbReference>
<dbReference type="AlphaFoldDB" id="A0A8J3QFU4"/>
<feature type="signal peptide" evidence="1">
    <location>
        <begin position="1"/>
        <end position="29"/>
    </location>
</feature>
<keyword evidence="1" id="KW-0732">Signal</keyword>